<dbReference type="Pfam" id="PF13798">
    <property type="entry name" value="PCYCGC"/>
    <property type="match status" value="1"/>
</dbReference>
<comment type="caution">
    <text evidence="2">The sequence shown here is derived from an EMBL/GenBank/DDBJ whole genome shotgun (WGS) entry which is preliminary data.</text>
</comment>
<evidence type="ECO:0000256" key="1">
    <source>
        <dbReference type="SAM" id="SignalP"/>
    </source>
</evidence>
<reference evidence="3" key="1">
    <citation type="journal article" date="2019" name="Int. J. Syst. Evol. Microbiol.">
        <title>The Global Catalogue of Microorganisms (GCM) 10K type strain sequencing project: providing services to taxonomists for standard genome sequencing and annotation.</title>
        <authorList>
            <consortium name="The Broad Institute Genomics Platform"/>
            <consortium name="The Broad Institute Genome Sequencing Center for Infectious Disease"/>
            <person name="Wu L."/>
            <person name="Ma J."/>
        </authorList>
    </citation>
    <scope>NUCLEOTIDE SEQUENCE [LARGE SCALE GENOMIC DNA]</scope>
    <source>
        <strain evidence="3">CGMCC 4.1434</strain>
    </source>
</reference>
<dbReference type="PROSITE" id="PS51257">
    <property type="entry name" value="PROKAR_LIPOPROTEIN"/>
    <property type="match status" value="1"/>
</dbReference>
<organism evidence="2 3">
    <name type="scientific">Sporosarcina soli</name>
    <dbReference type="NCBI Taxonomy" id="334736"/>
    <lineage>
        <taxon>Bacteria</taxon>
        <taxon>Bacillati</taxon>
        <taxon>Bacillota</taxon>
        <taxon>Bacilli</taxon>
        <taxon>Bacillales</taxon>
        <taxon>Caryophanaceae</taxon>
        <taxon>Sporosarcina</taxon>
    </lineage>
</organism>
<dbReference type="InterPro" id="IPR025673">
    <property type="entry name" value="PCYCGC"/>
</dbReference>
<gene>
    <name evidence="2" type="ORF">ACFPRA_18175</name>
</gene>
<sequence>MKKHWMFMILAALLVLSACGQKAQTDHGAHDLAHGEQKQLPNGDLQEVTASADVLPTFLDDKPEDMRLVYQVAGTATEILDYMPCYCGCGESAGHRSNTNCFIDEIREDGSVVWDDHGTRCLVCLEIAVKSVQMTQEGKSLKEIRDFIDETYNEGYAAPTDTPMPA</sequence>
<dbReference type="EMBL" id="JBHSNO010000009">
    <property type="protein sequence ID" value="MFC5590832.1"/>
    <property type="molecule type" value="Genomic_DNA"/>
</dbReference>
<keyword evidence="1" id="KW-0732">Signal</keyword>
<evidence type="ECO:0000313" key="2">
    <source>
        <dbReference type="EMBL" id="MFC5590832.1"/>
    </source>
</evidence>
<name>A0ABW0TNA8_9BACL</name>
<feature type="chain" id="PRO_5046635477" evidence="1">
    <location>
        <begin position="24"/>
        <end position="166"/>
    </location>
</feature>
<dbReference type="Proteomes" id="UP001596109">
    <property type="component" value="Unassembled WGS sequence"/>
</dbReference>
<feature type="signal peptide" evidence="1">
    <location>
        <begin position="1"/>
        <end position="23"/>
    </location>
</feature>
<keyword evidence="3" id="KW-1185">Reference proteome</keyword>
<proteinExistence type="predicted"/>
<evidence type="ECO:0000313" key="3">
    <source>
        <dbReference type="Proteomes" id="UP001596109"/>
    </source>
</evidence>
<dbReference type="RefSeq" id="WP_381437856.1">
    <property type="nucleotide sequence ID" value="NZ_JBHSNO010000009.1"/>
</dbReference>
<protein>
    <submittedName>
        <fullName evidence="2">PCYCGC motif-containing (Lipo)protein</fullName>
    </submittedName>
</protein>
<accession>A0ABW0TNA8</accession>